<evidence type="ECO:0000256" key="1">
    <source>
        <dbReference type="ARBA" id="ARBA00022574"/>
    </source>
</evidence>
<feature type="repeat" description="WD" evidence="3">
    <location>
        <begin position="1576"/>
        <end position="1614"/>
    </location>
</feature>
<feature type="region of interest" description="Disordered" evidence="4">
    <location>
        <begin position="1233"/>
        <end position="1277"/>
    </location>
</feature>
<dbReference type="InterPro" id="IPR020472">
    <property type="entry name" value="WD40_PAC1"/>
</dbReference>
<dbReference type="Gene3D" id="2.130.10.10">
    <property type="entry name" value="YVTN repeat-like/Quinoprotein amine dehydrogenase"/>
    <property type="match status" value="6"/>
</dbReference>
<dbReference type="InterPro" id="IPR015943">
    <property type="entry name" value="WD40/YVTN_repeat-like_dom_sf"/>
</dbReference>
<feature type="compositionally biased region" description="Gly residues" evidence="4">
    <location>
        <begin position="1783"/>
        <end position="1820"/>
    </location>
</feature>
<feature type="region of interest" description="Disordered" evidence="4">
    <location>
        <begin position="59"/>
        <end position="147"/>
    </location>
</feature>
<keyword evidence="1 3" id="KW-0853">WD repeat</keyword>
<feature type="repeat" description="WD" evidence="3">
    <location>
        <begin position="1720"/>
        <end position="1761"/>
    </location>
</feature>
<dbReference type="InterPro" id="IPR001680">
    <property type="entry name" value="WD40_rpt"/>
</dbReference>
<evidence type="ECO:0000313" key="7">
    <source>
        <dbReference type="Proteomes" id="UP000612055"/>
    </source>
</evidence>
<comment type="caution">
    <text evidence="6">The sequence shown here is derived from an EMBL/GenBank/DDBJ whole genome shotgun (WGS) entry which is preliminary data.</text>
</comment>
<feature type="compositionally biased region" description="Low complexity" evidence="4">
    <location>
        <begin position="553"/>
        <end position="572"/>
    </location>
</feature>
<feature type="region of interest" description="Disordered" evidence="4">
    <location>
        <begin position="548"/>
        <end position="572"/>
    </location>
</feature>
<dbReference type="SUPFAM" id="SSF50978">
    <property type="entry name" value="WD40 repeat-like"/>
    <property type="match status" value="2"/>
</dbReference>
<evidence type="ECO:0000256" key="2">
    <source>
        <dbReference type="ARBA" id="ARBA00022737"/>
    </source>
</evidence>
<evidence type="ECO:0000256" key="3">
    <source>
        <dbReference type="PROSITE-ProRule" id="PRU00221"/>
    </source>
</evidence>
<dbReference type="InterPro" id="IPR019775">
    <property type="entry name" value="WD40_repeat_CS"/>
</dbReference>
<evidence type="ECO:0000313" key="6">
    <source>
        <dbReference type="EMBL" id="KAG2490966.1"/>
    </source>
</evidence>
<dbReference type="OrthoDB" id="540662at2759"/>
<accession>A0A835XVL0</accession>
<feature type="repeat" description="WD" evidence="3">
    <location>
        <begin position="1102"/>
        <end position="1144"/>
    </location>
</feature>
<dbReference type="InterPro" id="IPR056884">
    <property type="entry name" value="NPHP3-like_N"/>
</dbReference>
<feature type="compositionally biased region" description="Gly residues" evidence="4">
    <location>
        <begin position="905"/>
        <end position="915"/>
    </location>
</feature>
<evidence type="ECO:0000256" key="4">
    <source>
        <dbReference type="SAM" id="MobiDB-lite"/>
    </source>
</evidence>
<feature type="repeat" description="WD" evidence="3">
    <location>
        <begin position="1187"/>
        <end position="1222"/>
    </location>
</feature>
<feature type="region of interest" description="Disordered" evidence="4">
    <location>
        <begin position="895"/>
        <end position="915"/>
    </location>
</feature>
<gene>
    <name evidence="6" type="ORF">HYH03_010641</name>
</gene>
<keyword evidence="7" id="KW-1185">Reference proteome</keyword>
<feature type="repeat" description="WD" evidence="3">
    <location>
        <begin position="1371"/>
        <end position="1403"/>
    </location>
</feature>
<dbReference type="EMBL" id="JAEHOE010000057">
    <property type="protein sequence ID" value="KAG2490966.1"/>
    <property type="molecule type" value="Genomic_DNA"/>
</dbReference>
<reference evidence="6" key="1">
    <citation type="journal article" date="2020" name="bioRxiv">
        <title>Comparative genomics of Chlamydomonas.</title>
        <authorList>
            <person name="Craig R.J."/>
            <person name="Hasan A.R."/>
            <person name="Ness R.W."/>
            <person name="Keightley P.D."/>
        </authorList>
    </citation>
    <scope>NUCLEOTIDE SEQUENCE</scope>
    <source>
        <strain evidence="6">CCAP 11/70</strain>
    </source>
</reference>
<feature type="compositionally biased region" description="Low complexity" evidence="4">
    <location>
        <begin position="1233"/>
        <end position="1250"/>
    </location>
</feature>
<proteinExistence type="predicted"/>
<feature type="domain" description="Nephrocystin 3-like N-terminal" evidence="5">
    <location>
        <begin position="406"/>
        <end position="550"/>
    </location>
</feature>
<feature type="repeat" description="WD" evidence="3">
    <location>
        <begin position="1633"/>
        <end position="1675"/>
    </location>
</feature>
<dbReference type="InterPro" id="IPR050349">
    <property type="entry name" value="WD_LIS1/nudF_dynein_reg"/>
</dbReference>
<feature type="compositionally biased region" description="Low complexity" evidence="4">
    <location>
        <begin position="701"/>
        <end position="722"/>
    </location>
</feature>
<dbReference type="Pfam" id="PF00400">
    <property type="entry name" value="WD40"/>
    <property type="match status" value="13"/>
</dbReference>
<keyword evidence="2" id="KW-0677">Repeat</keyword>
<dbReference type="PANTHER" id="PTHR44129">
    <property type="entry name" value="WD REPEAT-CONTAINING PROTEIN POP1"/>
    <property type="match status" value="1"/>
</dbReference>
<feature type="repeat" description="WD" evidence="3">
    <location>
        <begin position="1676"/>
        <end position="1719"/>
    </location>
</feature>
<dbReference type="PROSITE" id="PS50294">
    <property type="entry name" value="WD_REPEATS_REGION"/>
    <property type="match status" value="11"/>
</dbReference>
<feature type="repeat" description="WD" evidence="3">
    <location>
        <begin position="1826"/>
        <end position="1848"/>
    </location>
</feature>
<feature type="region of interest" description="Disordered" evidence="4">
    <location>
        <begin position="1"/>
        <end position="47"/>
    </location>
</feature>
<feature type="repeat" description="WD" evidence="3">
    <location>
        <begin position="1327"/>
        <end position="1370"/>
    </location>
</feature>
<dbReference type="InterPro" id="IPR036322">
    <property type="entry name" value="WD40_repeat_dom_sf"/>
</dbReference>
<organism evidence="6 7">
    <name type="scientific">Edaphochlamys debaryana</name>
    <dbReference type="NCBI Taxonomy" id="47281"/>
    <lineage>
        <taxon>Eukaryota</taxon>
        <taxon>Viridiplantae</taxon>
        <taxon>Chlorophyta</taxon>
        <taxon>core chlorophytes</taxon>
        <taxon>Chlorophyceae</taxon>
        <taxon>CS clade</taxon>
        <taxon>Chlamydomonadales</taxon>
        <taxon>Chlamydomonadales incertae sedis</taxon>
        <taxon>Edaphochlamys</taxon>
    </lineage>
</organism>
<protein>
    <recommendedName>
        <fullName evidence="5">Nephrocystin 3-like N-terminal domain-containing protein</fullName>
    </recommendedName>
</protein>
<feature type="repeat" description="WD" evidence="3">
    <location>
        <begin position="1534"/>
        <end position="1566"/>
    </location>
</feature>
<feature type="region of interest" description="Disordered" evidence="4">
    <location>
        <begin position="695"/>
        <end position="734"/>
    </location>
</feature>
<feature type="repeat" description="WD" evidence="3">
    <location>
        <begin position="1145"/>
        <end position="1186"/>
    </location>
</feature>
<feature type="region of interest" description="Disordered" evidence="4">
    <location>
        <begin position="1782"/>
        <end position="1833"/>
    </location>
</feature>
<dbReference type="Proteomes" id="UP000612055">
    <property type="component" value="Unassembled WGS sequence"/>
</dbReference>
<evidence type="ECO:0000259" key="5">
    <source>
        <dbReference type="Pfam" id="PF24883"/>
    </source>
</evidence>
<dbReference type="CDD" id="cd00200">
    <property type="entry name" value="WD40"/>
    <property type="match status" value="2"/>
</dbReference>
<feature type="repeat" description="WD" evidence="3">
    <location>
        <begin position="1426"/>
        <end position="1467"/>
    </location>
</feature>
<dbReference type="PROSITE" id="PS50082">
    <property type="entry name" value="WD_REPEATS_2"/>
    <property type="match status" value="12"/>
</dbReference>
<dbReference type="PRINTS" id="PR00320">
    <property type="entry name" value="GPROTEINBRPT"/>
</dbReference>
<sequence length="1914" mass="198943">MGVCSSKEGNAVVPLEPPTEGESAGQAATGRINPALGALPPATRKKGVALDPVSRVSVGAAPSVVKPGNNVGRSAKSLQPLEHPGRKKELKLDTGHLAPLNSRGNAKLDLLESPSASASKPGTPSGKAGRKPPGMRTVRKGSVAGEDAPLPEHLATVGKGVSLRGLRRIRDMVMAHFGAERYATVTTTEVNYEWVRHVTASRKCRVVEVPGLLEDPHEDVGRPLYFISHAWSNSVELLFNKVFDFLASADDSTRVWLDVLAVCQHEEAPAHRHDIAAFADVVAACSGGTLVVMDLTRCNPATRAWCVFEWAHTLAAHGPDGLHMRLAPLERAAVFRDLDVERAECFRAADKEMIMREVKRQHGSPAAFNAKLKLQLLLEPLSYSVDLRRLQERSTNTVWDFGPVEAWVQETSLGRGRRALCLVSGAGEGKSTISAEVVRRYIPKVAGGGHGSFSGHAPEGRLGSVTVVHHFLKYNDQRRLEPVRVIKSLAFQLASRIPAVCEALLEADVAEVAQLTDVGRSFEELLLKPMQGRTEPVLVVFDALDEADPPPSAASSSSSSASGSPAAPASAPGRGPRFPILCGNRALQLLTNHLQRLPPCVHFFVTTRPDAASGQVVPALERTFADQGGAEFMKPSQGGLVRGEGGAEFMKPSQLVKGVGASAAGLSDAGPHSALSTTGGVMVYHTVVRACLTDDDESPLGPAGPAPDVGPQGPGPVVVRPNPKGKKGGPGPAGNALVGYLAQSKVMGTSSSTLGSSASTTGFNGIADLSALYKVYGKVFKRAYDSYDFTDRADVSKLLDVLMAAQEPLPQSLVQQLGLGHAVALLPGHPVLFFEDEHHLFTLHKSLADWLLLDAAGVGEEGRGSRPASRSSSVRPQALGKSMFARLQDKKAAQVAANASAGQGPPSGGTGGGFFGGHHASGTASRAALESEAAAAAAQAAAAVAAATAPSACFAIDVSQGHLLLGTYLAATRLGPSPYCLKYLVTHLAAAGPNAAYLLDEVLASFGFIESAFQAGFGANIIRALGSMPHTTRLSRDALRWLRARQHDIASNPCLPVVLGTALMSPLASELYRVAVKTAGAAWRTRLAVPPYDVWPADVATLKGHAGNVTSVLFSPDGRQLVSCSGGGQELRVWDISTGVCTAVLLGHSADVNCVAVSNDGHLLASGSNDGTCRLWDASTGQCTAVLRGHNGAVTGVGFSPFERNAPPRLVTCCSDNTLRIWAPNPAATPAAAAAASRPAGAASRSRFAPPGGGDRKSHDGLNGGDGGEGGDAEEQSHVCTQLIEAGHSGGGIQGIAWCPSGKRLACGQGQDVTLWSLPGGKEAASLSGHTANVLCVAFCASDGGRRLASCGWDKDVRLWDTKTNKCLATLAGHSELVRCVAWSPDGRRLASASSDNSIRVWDTSVNLASNASPAAAAAACRATAVLRQTEWMTAVAFSPDCRTLVSGSVAKEIRIWDVQACENEHAASAAQAAAAAAAVAAVLNPAGGFPGKSGMSGLKAGLTSQKKLAAISQKKLGFGDDDAPAAGPLDGASGFHTADVTCVAVSPDGSLVATASEDHTVHLYDAGTAKWRCTIKAHDACVTCVAWAPHVPGSEPRLASVSHDLTVKVWDLELPPKNQPGGPITAACAATLSGHTDRVRSVAWSPAADGMLASGAEDNHVRLWDTERQACEATMWGHGNYVTCVAYCPADRGASLASSSQDFTVRIWDTGEHKCLRILHGHDHYINHITYTPCGTRLASAACDQSIKIWEHSSGKCLATLRGHTHFVNCVAFAPVDSAGEGADGGGGRGGRGGRGRGAGRGGAGGRGPGGRGSGGGPGKLPRRLASASTDESVRVWDLETGQCLDTLQGHAGPVYTVGWVTGGLDLEDGEAVVVAPAKPGAKPKPGPTLRNPWLVSGSADNSLRLWAQDMAH</sequence>
<dbReference type="Pfam" id="PF24883">
    <property type="entry name" value="NPHP3_N"/>
    <property type="match status" value="1"/>
</dbReference>
<dbReference type="SMART" id="SM00320">
    <property type="entry name" value="WD40"/>
    <property type="match status" value="14"/>
</dbReference>
<dbReference type="PROSITE" id="PS00678">
    <property type="entry name" value="WD_REPEATS_1"/>
    <property type="match status" value="5"/>
</dbReference>
<name>A0A835XVL0_9CHLO</name>